<keyword evidence="3" id="KW-1185">Reference proteome</keyword>
<feature type="transmembrane region" description="Helical" evidence="1">
    <location>
        <begin position="47"/>
        <end position="67"/>
    </location>
</feature>
<feature type="transmembrane region" description="Helical" evidence="1">
    <location>
        <begin position="87"/>
        <end position="108"/>
    </location>
</feature>
<proteinExistence type="predicted"/>
<dbReference type="RefSeq" id="WP_167232339.1">
    <property type="nucleotide sequence ID" value="NZ_VUYU01000039.1"/>
</dbReference>
<evidence type="ECO:0000313" key="3">
    <source>
        <dbReference type="Proteomes" id="UP000785613"/>
    </source>
</evidence>
<reference evidence="2 3" key="1">
    <citation type="submission" date="2019-09" db="EMBL/GenBank/DDBJ databases">
        <title>Taxonomy of Antarctic Massilia spp.: description of Massilia rubra sp. nov., Massilia aquatica sp. nov., Massilia mucilaginosa sp. nov., Massilia frigida sp. nov. isolated from streams, lakes and regoliths.</title>
        <authorList>
            <person name="Holochova P."/>
            <person name="Sedlacek I."/>
            <person name="Kralova S."/>
            <person name="Maslanova I."/>
            <person name="Busse H.-J."/>
            <person name="Stankova E."/>
            <person name="Vrbovska V."/>
            <person name="Kovarovic V."/>
            <person name="Bartak M."/>
            <person name="Svec P."/>
            <person name="Pantucek R."/>
        </authorList>
    </citation>
    <scope>NUCLEOTIDE SEQUENCE [LARGE SCALE GENOMIC DNA]</scope>
    <source>
        <strain evidence="2 3">CCM 8692</strain>
    </source>
</reference>
<keyword evidence="1" id="KW-0812">Transmembrane</keyword>
<organism evidence="2 3">
    <name type="scientific">Massilia rubra</name>
    <dbReference type="NCBI Taxonomy" id="2607910"/>
    <lineage>
        <taxon>Bacteria</taxon>
        <taxon>Pseudomonadati</taxon>
        <taxon>Pseudomonadota</taxon>
        <taxon>Betaproteobacteria</taxon>
        <taxon>Burkholderiales</taxon>
        <taxon>Oxalobacteraceae</taxon>
        <taxon>Telluria group</taxon>
        <taxon>Massilia</taxon>
    </lineage>
</organism>
<accession>A0ABX0LUD1</accession>
<name>A0ABX0LUD1_9BURK</name>
<gene>
    <name evidence="2" type="ORF">F0185_31595</name>
</gene>
<keyword evidence="1" id="KW-0472">Membrane</keyword>
<evidence type="ECO:0000256" key="1">
    <source>
        <dbReference type="SAM" id="Phobius"/>
    </source>
</evidence>
<dbReference type="Proteomes" id="UP000785613">
    <property type="component" value="Unassembled WGS sequence"/>
</dbReference>
<sequence>MSIAFESAAVYLLGFVGLAAAGLLPYRSWLLMIDVFKTEVPLARKRSVLVVAALTSAIALWSDIQVVGRVFACLTEAYCGPGVASGWGYLAMLGAVYFAFEAVSYLLCKANGK</sequence>
<protein>
    <submittedName>
        <fullName evidence="2">Uncharacterized protein</fullName>
    </submittedName>
</protein>
<feature type="transmembrane region" description="Helical" evidence="1">
    <location>
        <begin position="6"/>
        <end position="26"/>
    </location>
</feature>
<evidence type="ECO:0000313" key="2">
    <source>
        <dbReference type="EMBL" id="NHZ38097.1"/>
    </source>
</evidence>
<dbReference type="EMBL" id="VUYU01000039">
    <property type="protein sequence ID" value="NHZ38097.1"/>
    <property type="molecule type" value="Genomic_DNA"/>
</dbReference>
<keyword evidence="1" id="KW-1133">Transmembrane helix</keyword>
<comment type="caution">
    <text evidence="2">The sequence shown here is derived from an EMBL/GenBank/DDBJ whole genome shotgun (WGS) entry which is preliminary data.</text>
</comment>